<feature type="transmembrane region" description="Helical" evidence="5">
    <location>
        <begin position="88"/>
        <end position="111"/>
    </location>
</feature>
<dbReference type="GO" id="GO:0034257">
    <property type="term" value="F:nicotinamide riboside transmembrane transporter activity"/>
    <property type="evidence" value="ECO:0007669"/>
    <property type="project" value="InterPro"/>
</dbReference>
<feature type="transmembrane region" description="Helical" evidence="5">
    <location>
        <begin position="164"/>
        <end position="185"/>
    </location>
</feature>
<dbReference type="RefSeq" id="WP_138190007.1">
    <property type="nucleotide sequence ID" value="NZ_VBWP01000001.1"/>
</dbReference>
<gene>
    <name evidence="6" type="ORF">FEZ08_01905</name>
</gene>
<evidence type="ECO:0000256" key="2">
    <source>
        <dbReference type="ARBA" id="ARBA00022692"/>
    </source>
</evidence>
<evidence type="ECO:0000256" key="1">
    <source>
        <dbReference type="ARBA" id="ARBA00004141"/>
    </source>
</evidence>
<keyword evidence="7" id="KW-1185">Reference proteome</keyword>
<dbReference type="InterPro" id="IPR006419">
    <property type="entry name" value="NMN_transpt_PnuC"/>
</dbReference>
<feature type="transmembrane region" description="Helical" evidence="5">
    <location>
        <begin position="131"/>
        <end position="152"/>
    </location>
</feature>
<evidence type="ECO:0000256" key="3">
    <source>
        <dbReference type="ARBA" id="ARBA00022989"/>
    </source>
</evidence>
<dbReference type="EMBL" id="VBWP01000001">
    <property type="protein sequence ID" value="TLG77398.1"/>
    <property type="molecule type" value="Genomic_DNA"/>
</dbReference>
<keyword evidence="2 5" id="KW-0812">Transmembrane</keyword>
<dbReference type="GO" id="GO:0016020">
    <property type="term" value="C:membrane"/>
    <property type="evidence" value="ECO:0007669"/>
    <property type="project" value="UniProtKB-SubCell"/>
</dbReference>
<keyword evidence="3 5" id="KW-1133">Transmembrane helix</keyword>
<evidence type="ECO:0000313" key="6">
    <source>
        <dbReference type="EMBL" id="TLG77398.1"/>
    </source>
</evidence>
<proteinExistence type="predicted"/>
<feature type="transmembrane region" description="Helical" evidence="5">
    <location>
        <begin position="20"/>
        <end position="38"/>
    </location>
</feature>
<dbReference type="Proteomes" id="UP000306912">
    <property type="component" value="Unassembled WGS sequence"/>
</dbReference>
<dbReference type="OrthoDB" id="7064848at2"/>
<evidence type="ECO:0000256" key="5">
    <source>
        <dbReference type="SAM" id="Phobius"/>
    </source>
</evidence>
<organism evidence="6 7">
    <name type="scientific">Culicoidibacter larvae</name>
    <dbReference type="NCBI Taxonomy" id="2579976"/>
    <lineage>
        <taxon>Bacteria</taxon>
        <taxon>Bacillati</taxon>
        <taxon>Bacillota</taxon>
        <taxon>Culicoidibacteria</taxon>
        <taxon>Culicoidibacterales</taxon>
        <taxon>Culicoidibacteraceae</taxon>
        <taxon>Culicoidibacter</taxon>
    </lineage>
</organism>
<sequence length="234" mass="26028">MNKLMDYLTNDERGQKAYAIGFLVSGVLLSILISVLFFDPQTSTVWFEAFKLAVACGGYLCVYLLAIRRNSGNVTGFVVNIGEIIIQASYGAFGLAINPIFYGATHLWGMIAWNKSKQDDGTIQTKKAHKVGLVVSGIFLVIAAAIVGYLWFNGYFVEMTGMFIGLNILAIILGTIAQGTMIAQFKFAWWFWFASNIVWFIINVTTGNAIFALQTVLYQVNVVFALYDQYKNNK</sequence>
<accession>A0A5R8QHB8</accession>
<protein>
    <submittedName>
        <fullName evidence="6">Nicotinamide mononucleotide transporter</fullName>
    </submittedName>
</protein>
<feature type="transmembrane region" description="Helical" evidence="5">
    <location>
        <begin position="44"/>
        <end position="67"/>
    </location>
</feature>
<evidence type="ECO:0000256" key="4">
    <source>
        <dbReference type="ARBA" id="ARBA00023136"/>
    </source>
</evidence>
<comment type="subcellular location">
    <subcellularLocation>
        <location evidence="1">Membrane</location>
        <topology evidence="1">Multi-pass membrane protein</topology>
    </subcellularLocation>
</comment>
<feature type="transmembrane region" description="Helical" evidence="5">
    <location>
        <begin position="197"/>
        <end position="227"/>
    </location>
</feature>
<keyword evidence="4 5" id="KW-0472">Membrane</keyword>
<dbReference type="Pfam" id="PF04973">
    <property type="entry name" value="NMN_transporter"/>
    <property type="match status" value="1"/>
</dbReference>
<dbReference type="InParanoid" id="A0A5R8QHB8"/>
<dbReference type="AlphaFoldDB" id="A0A5R8QHB8"/>
<comment type="caution">
    <text evidence="6">The sequence shown here is derived from an EMBL/GenBank/DDBJ whole genome shotgun (WGS) entry which is preliminary data.</text>
</comment>
<reference evidence="6 7" key="1">
    <citation type="submission" date="2019-05" db="EMBL/GenBank/DDBJ databases">
        <title>Culicoidintestinum kansasii gen. nov., sp. nov. from the gastrointestinal tract of the biting midge, Culicoides sonorensis.</title>
        <authorList>
            <person name="Neupane S."/>
            <person name="Ghosh A."/>
            <person name="Gunther S."/>
            <person name="Martin K."/>
            <person name="Zurek L."/>
        </authorList>
    </citation>
    <scope>NUCLEOTIDE SEQUENCE [LARGE SCALE GENOMIC DNA]</scope>
    <source>
        <strain evidence="6 7">CS-1</strain>
    </source>
</reference>
<evidence type="ECO:0000313" key="7">
    <source>
        <dbReference type="Proteomes" id="UP000306912"/>
    </source>
</evidence>
<name>A0A5R8QHB8_9FIRM</name>